<organism evidence="7 8">
    <name type="scientific">Methylobacterium komagatae</name>
    <dbReference type="NCBI Taxonomy" id="374425"/>
    <lineage>
        <taxon>Bacteria</taxon>
        <taxon>Pseudomonadati</taxon>
        <taxon>Pseudomonadota</taxon>
        <taxon>Alphaproteobacteria</taxon>
        <taxon>Hyphomicrobiales</taxon>
        <taxon>Methylobacteriaceae</taxon>
        <taxon>Methylobacterium</taxon>
    </lineage>
</organism>
<feature type="transmembrane region" description="Helical" evidence="6">
    <location>
        <begin position="49"/>
        <end position="70"/>
    </location>
</feature>
<dbReference type="Gene3D" id="1.20.1260.100">
    <property type="entry name" value="TspO/MBR protein"/>
    <property type="match status" value="1"/>
</dbReference>
<keyword evidence="4 6" id="KW-1133">Transmembrane helix</keyword>
<proteinExistence type="inferred from homology"/>
<keyword evidence="5 6" id="KW-0472">Membrane</keyword>
<dbReference type="PIRSF" id="PIRSF005859">
    <property type="entry name" value="PBR"/>
    <property type="match status" value="1"/>
</dbReference>
<evidence type="ECO:0000256" key="2">
    <source>
        <dbReference type="ARBA" id="ARBA00007524"/>
    </source>
</evidence>
<evidence type="ECO:0000313" key="7">
    <source>
        <dbReference type="EMBL" id="MFC6791065.1"/>
    </source>
</evidence>
<feature type="transmembrane region" description="Helical" evidence="6">
    <location>
        <begin position="76"/>
        <end position="99"/>
    </location>
</feature>
<dbReference type="EMBL" id="JBHSWN010000001">
    <property type="protein sequence ID" value="MFC6791065.1"/>
    <property type="molecule type" value="Genomic_DNA"/>
</dbReference>
<keyword evidence="8" id="KW-1185">Reference proteome</keyword>
<feature type="transmembrane region" description="Helical" evidence="6">
    <location>
        <begin position="131"/>
        <end position="151"/>
    </location>
</feature>
<evidence type="ECO:0000256" key="3">
    <source>
        <dbReference type="ARBA" id="ARBA00022692"/>
    </source>
</evidence>
<evidence type="ECO:0000256" key="4">
    <source>
        <dbReference type="ARBA" id="ARBA00022989"/>
    </source>
</evidence>
<dbReference type="Pfam" id="PF03073">
    <property type="entry name" value="TspO_MBR"/>
    <property type="match status" value="1"/>
</dbReference>
<feature type="transmembrane region" description="Helical" evidence="6">
    <location>
        <begin position="12"/>
        <end position="29"/>
    </location>
</feature>
<dbReference type="InterPro" id="IPR004307">
    <property type="entry name" value="TspO_MBR"/>
</dbReference>
<evidence type="ECO:0000313" key="8">
    <source>
        <dbReference type="Proteomes" id="UP001596292"/>
    </source>
</evidence>
<comment type="similarity">
    <text evidence="2">Belongs to the TspO/BZRP family.</text>
</comment>
<dbReference type="Proteomes" id="UP001596292">
    <property type="component" value="Unassembled WGS sequence"/>
</dbReference>
<evidence type="ECO:0000256" key="1">
    <source>
        <dbReference type="ARBA" id="ARBA00004141"/>
    </source>
</evidence>
<dbReference type="CDD" id="cd15904">
    <property type="entry name" value="TSPO_MBR"/>
    <property type="match status" value="1"/>
</dbReference>
<gene>
    <name evidence="7" type="ORF">ACFQE0_16440</name>
</gene>
<dbReference type="PANTHER" id="PTHR10057:SF0">
    <property type="entry name" value="TRANSLOCATOR PROTEIN"/>
    <property type="match status" value="1"/>
</dbReference>
<sequence length="163" mass="17509">MTALAQADWGTALVAAACAVLVAVAGGVATRTDAWYRRLHVPAWKPPDWAFGPIWATIFALTASSGVLAWSGSAAARPLIVTVFAVNGVLNILWSVLFFRLRRPDWALVEVVLLWLSIVALILTVGRVSTVAALLNIPYLAWVGVAACLNLRIVQLNPRRGLV</sequence>
<evidence type="ECO:0000256" key="5">
    <source>
        <dbReference type="ARBA" id="ARBA00023136"/>
    </source>
</evidence>
<keyword evidence="3 6" id="KW-0812">Transmembrane</keyword>
<accession>A0ABW2BLR6</accession>
<name>A0ABW2BLR6_9HYPH</name>
<evidence type="ECO:0000256" key="6">
    <source>
        <dbReference type="SAM" id="Phobius"/>
    </source>
</evidence>
<dbReference type="PANTHER" id="PTHR10057">
    <property type="entry name" value="PERIPHERAL-TYPE BENZODIAZEPINE RECEPTOR"/>
    <property type="match status" value="1"/>
</dbReference>
<comment type="caution">
    <text evidence="7">The sequence shown here is derived from an EMBL/GenBank/DDBJ whole genome shotgun (WGS) entry which is preliminary data.</text>
</comment>
<reference evidence="8" key="1">
    <citation type="journal article" date="2019" name="Int. J. Syst. Evol. Microbiol.">
        <title>The Global Catalogue of Microorganisms (GCM) 10K type strain sequencing project: providing services to taxonomists for standard genome sequencing and annotation.</title>
        <authorList>
            <consortium name="The Broad Institute Genomics Platform"/>
            <consortium name="The Broad Institute Genome Sequencing Center for Infectious Disease"/>
            <person name="Wu L."/>
            <person name="Ma J."/>
        </authorList>
    </citation>
    <scope>NUCLEOTIDE SEQUENCE [LARGE SCALE GENOMIC DNA]</scope>
    <source>
        <strain evidence="8">CCUG 48316</strain>
    </source>
</reference>
<comment type="subcellular location">
    <subcellularLocation>
        <location evidence="1">Membrane</location>
        <topology evidence="1">Multi-pass membrane protein</topology>
    </subcellularLocation>
</comment>
<feature type="transmembrane region" description="Helical" evidence="6">
    <location>
        <begin position="106"/>
        <end position="125"/>
    </location>
</feature>
<dbReference type="InterPro" id="IPR038330">
    <property type="entry name" value="TspO/MBR-related_sf"/>
</dbReference>
<dbReference type="RefSeq" id="WP_378971547.1">
    <property type="nucleotide sequence ID" value="NZ_JBHSWN010000001.1"/>
</dbReference>
<protein>
    <submittedName>
        <fullName evidence="7">TspO/MBR family protein</fullName>
    </submittedName>
</protein>